<feature type="region of interest" description="Disordered" evidence="1">
    <location>
        <begin position="133"/>
        <end position="154"/>
    </location>
</feature>
<feature type="compositionally biased region" description="Low complexity" evidence="1">
    <location>
        <begin position="133"/>
        <end position="143"/>
    </location>
</feature>
<proteinExistence type="predicted"/>
<comment type="caution">
    <text evidence="2">The sequence shown here is derived from an EMBL/GenBank/DDBJ whole genome shotgun (WGS) entry which is preliminary data.</text>
</comment>
<keyword evidence="3" id="KW-1185">Reference proteome</keyword>
<dbReference type="OrthoDB" id="5414767at2759"/>
<evidence type="ECO:0000313" key="3">
    <source>
        <dbReference type="Proteomes" id="UP000664203"/>
    </source>
</evidence>
<name>A0A8H3ETN8_9LECA</name>
<sequence>MDRGVDAWGNPVMPPLIFDDLWYALNVLKRAILFETMACDASVSAIKLGTALSRLDHDDGRTLVDLFVNCSIAQMIPYLQICSVDRGVPVQDQHSEQEAINDPDYECLSEWQEDMEVALRECWDADSVAESTSEALDSSSSSHEAADSEPTPSFETVFEPADPKLCQLIHNLPSELLLQIQGEFLDMSFGPRKVYPYHELLNSHVFKALNHQLLARYRRIFFRNTWVIGQGDRDEAVEFLDRMPRSVRHLVQNVEMTFTALDYSHIPLDSYFEEKTQDRRNALEMLYNYRTECSRIAWQLITIWFEKFYVIATLDLDYFVLDMRDTYAPDGEYLGVLTARRLIPFMHGLPAGFFTIWAPTPALADEIWDIFMLNNH</sequence>
<evidence type="ECO:0000256" key="1">
    <source>
        <dbReference type="SAM" id="MobiDB-lite"/>
    </source>
</evidence>
<reference evidence="2" key="1">
    <citation type="submission" date="2021-03" db="EMBL/GenBank/DDBJ databases">
        <authorList>
            <person name="Tagirdzhanova G."/>
        </authorList>
    </citation>
    <scope>NUCLEOTIDE SEQUENCE</scope>
</reference>
<evidence type="ECO:0000313" key="2">
    <source>
        <dbReference type="EMBL" id="CAF9911493.1"/>
    </source>
</evidence>
<gene>
    <name evidence="2" type="ORF">ALECFALPRED_007339</name>
</gene>
<dbReference type="AlphaFoldDB" id="A0A8H3ETN8"/>
<protein>
    <submittedName>
        <fullName evidence="2">Uncharacterized protein</fullName>
    </submittedName>
</protein>
<dbReference type="Proteomes" id="UP000664203">
    <property type="component" value="Unassembled WGS sequence"/>
</dbReference>
<organism evidence="2 3">
    <name type="scientific">Alectoria fallacina</name>
    <dbReference type="NCBI Taxonomy" id="1903189"/>
    <lineage>
        <taxon>Eukaryota</taxon>
        <taxon>Fungi</taxon>
        <taxon>Dikarya</taxon>
        <taxon>Ascomycota</taxon>
        <taxon>Pezizomycotina</taxon>
        <taxon>Lecanoromycetes</taxon>
        <taxon>OSLEUM clade</taxon>
        <taxon>Lecanoromycetidae</taxon>
        <taxon>Lecanorales</taxon>
        <taxon>Lecanorineae</taxon>
        <taxon>Parmeliaceae</taxon>
        <taxon>Alectoria</taxon>
    </lineage>
</organism>
<dbReference type="EMBL" id="CAJPDR010000048">
    <property type="protein sequence ID" value="CAF9911493.1"/>
    <property type="molecule type" value="Genomic_DNA"/>
</dbReference>
<accession>A0A8H3ETN8</accession>